<gene>
    <name evidence="2" type="ORF">XENOCAPTIV_002807</name>
</gene>
<organism evidence="2 3">
    <name type="scientific">Xenoophorus captivus</name>
    <dbReference type="NCBI Taxonomy" id="1517983"/>
    <lineage>
        <taxon>Eukaryota</taxon>
        <taxon>Metazoa</taxon>
        <taxon>Chordata</taxon>
        <taxon>Craniata</taxon>
        <taxon>Vertebrata</taxon>
        <taxon>Euteleostomi</taxon>
        <taxon>Actinopterygii</taxon>
        <taxon>Neopterygii</taxon>
        <taxon>Teleostei</taxon>
        <taxon>Neoteleostei</taxon>
        <taxon>Acanthomorphata</taxon>
        <taxon>Ovalentaria</taxon>
        <taxon>Atherinomorphae</taxon>
        <taxon>Cyprinodontiformes</taxon>
        <taxon>Goodeidae</taxon>
        <taxon>Xenoophorus</taxon>
    </lineage>
</organism>
<name>A0ABV0QPI4_9TELE</name>
<reference evidence="2 3" key="1">
    <citation type="submission" date="2021-06" db="EMBL/GenBank/DDBJ databases">
        <authorList>
            <person name="Palmer J.M."/>
        </authorList>
    </citation>
    <scope>NUCLEOTIDE SEQUENCE [LARGE SCALE GENOMIC DNA]</scope>
    <source>
        <strain evidence="2 3">XC_2019</strain>
        <tissue evidence="2">Muscle</tissue>
    </source>
</reference>
<protein>
    <submittedName>
        <fullName evidence="2">Uncharacterized protein</fullName>
    </submittedName>
</protein>
<sequence>MDTLTGISSLSLGSTATSHTQSMQCFATSLSSALSNPLSPSKAFPPLPNPNPSTPFGVHSSISSQLPSMDSGIGSSIGSNLGMSSVSTDPFIARKISTPGLNPPTFQQSKMKACKWRW</sequence>
<evidence type="ECO:0000313" key="2">
    <source>
        <dbReference type="EMBL" id="MEQ2197750.1"/>
    </source>
</evidence>
<comment type="caution">
    <text evidence="2">The sequence shown here is derived from an EMBL/GenBank/DDBJ whole genome shotgun (WGS) entry which is preliminary data.</text>
</comment>
<feature type="compositionally biased region" description="Pro residues" evidence="1">
    <location>
        <begin position="43"/>
        <end position="53"/>
    </location>
</feature>
<evidence type="ECO:0000313" key="3">
    <source>
        <dbReference type="Proteomes" id="UP001434883"/>
    </source>
</evidence>
<dbReference type="Proteomes" id="UP001434883">
    <property type="component" value="Unassembled WGS sequence"/>
</dbReference>
<feature type="region of interest" description="Disordered" evidence="1">
    <location>
        <begin position="33"/>
        <end position="79"/>
    </location>
</feature>
<dbReference type="EMBL" id="JAHRIN010018092">
    <property type="protein sequence ID" value="MEQ2197750.1"/>
    <property type="molecule type" value="Genomic_DNA"/>
</dbReference>
<feature type="compositionally biased region" description="Low complexity" evidence="1">
    <location>
        <begin position="68"/>
        <end position="79"/>
    </location>
</feature>
<keyword evidence="3" id="KW-1185">Reference proteome</keyword>
<evidence type="ECO:0000256" key="1">
    <source>
        <dbReference type="SAM" id="MobiDB-lite"/>
    </source>
</evidence>
<proteinExistence type="predicted"/>
<accession>A0ABV0QPI4</accession>
<feature type="compositionally biased region" description="Low complexity" evidence="1">
    <location>
        <begin position="33"/>
        <end position="42"/>
    </location>
</feature>